<keyword evidence="3" id="KW-1185">Reference proteome</keyword>
<dbReference type="SUPFAM" id="SSF159888">
    <property type="entry name" value="YdhG-like"/>
    <property type="match status" value="1"/>
</dbReference>
<dbReference type="KEGG" id="aqg:HRU87_05490"/>
<proteinExistence type="predicted"/>
<name>A0A7D4PR36_9MICO</name>
<dbReference type="AlphaFoldDB" id="A0A7D4PR36"/>
<reference evidence="2 3" key="1">
    <citation type="submission" date="2020-05" db="EMBL/GenBank/DDBJ databases">
        <title>Aquirufa sp. strain 15G-AUS-rot a new Aquirufa species.</title>
        <authorList>
            <person name="Pitt A."/>
            <person name="Hahn M.W."/>
        </authorList>
    </citation>
    <scope>NUCLEOTIDE SEQUENCE [LARGE SCALE GENOMIC DNA]</scope>
    <source>
        <strain evidence="2 3">15G-AUS-rot</strain>
    </source>
</reference>
<sequence length="143" mass="16186">MAAKDDWTEEERQAMKDRAKEFRDARKKAAQDPLGDLMSKINEMPEHDKRIALRIHELVLATVPELQPKTWYGMPAWATPGKDGKIICFYQSAAKFKVRFSTFGFSEHANLDSGLMWPTAFALLDLTPEIEANIVSMVKQAAS</sequence>
<accession>A0A7D4PR36</accession>
<protein>
    <submittedName>
        <fullName evidence="2">DUF1801 domain-containing protein</fullName>
    </submittedName>
</protein>
<dbReference type="RefSeq" id="WP_173493918.1">
    <property type="nucleotide sequence ID" value="NZ_CP054056.1"/>
</dbReference>
<dbReference type="Proteomes" id="UP000501003">
    <property type="component" value="Chromosome"/>
</dbReference>
<evidence type="ECO:0000256" key="1">
    <source>
        <dbReference type="SAM" id="MobiDB-lite"/>
    </source>
</evidence>
<organism evidence="2 3">
    <name type="scientific">Aquiluna borgnonia</name>
    <dbReference type="NCBI Taxonomy" id="2499157"/>
    <lineage>
        <taxon>Bacteria</taxon>
        <taxon>Bacillati</taxon>
        <taxon>Actinomycetota</taxon>
        <taxon>Actinomycetes</taxon>
        <taxon>Micrococcales</taxon>
        <taxon>Microbacteriaceae</taxon>
        <taxon>Luna cluster</taxon>
        <taxon>Luna-1 subcluster</taxon>
        <taxon>Aquiluna</taxon>
    </lineage>
</organism>
<feature type="region of interest" description="Disordered" evidence="1">
    <location>
        <begin position="1"/>
        <end position="38"/>
    </location>
</feature>
<gene>
    <name evidence="2" type="ORF">HRU87_05490</name>
</gene>
<evidence type="ECO:0000313" key="3">
    <source>
        <dbReference type="Proteomes" id="UP000501003"/>
    </source>
</evidence>
<dbReference type="EMBL" id="CP054056">
    <property type="protein sequence ID" value="QKJ25621.1"/>
    <property type="molecule type" value="Genomic_DNA"/>
</dbReference>
<feature type="compositionally biased region" description="Basic and acidic residues" evidence="1">
    <location>
        <begin position="1"/>
        <end position="30"/>
    </location>
</feature>
<evidence type="ECO:0000313" key="2">
    <source>
        <dbReference type="EMBL" id="QKJ25621.1"/>
    </source>
</evidence>